<evidence type="ECO:0000313" key="4">
    <source>
        <dbReference type="Proteomes" id="UP001497512"/>
    </source>
</evidence>
<organism evidence="3 4">
    <name type="scientific">Sphagnum troendelagicum</name>
    <dbReference type="NCBI Taxonomy" id="128251"/>
    <lineage>
        <taxon>Eukaryota</taxon>
        <taxon>Viridiplantae</taxon>
        <taxon>Streptophyta</taxon>
        <taxon>Embryophyta</taxon>
        <taxon>Bryophyta</taxon>
        <taxon>Sphagnophytina</taxon>
        <taxon>Sphagnopsida</taxon>
        <taxon>Sphagnales</taxon>
        <taxon>Sphagnaceae</taxon>
        <taxon>Sphagnum</taxon>
    </lineage>
</organism>
<dbReference type="SUPFAM" id="SSF49879">
    <property type="entry name" value="SMAD/FHA domain"/>
    <property type="match status" value="1"/>
</dbReference>
<dbReference type="InterPro" id="IPR000253">
    <property type="entry name" value="FHA_dom"/>
</dbReference>
<reference evidence="3" key="1">
    <citation type="submission" date="2024-02" db="EMBL/GenBank/DDBJ databases">
        <authorList>
            <consortium name="ELIXIR-Norway"/>
            <consortium name="Elixir Norway"/>
        </authorList>
    </citation>
    <scope>NUCLEOTIDE SEQUENCE</scope>
</reference>
<feature type="domain" description="FHA" evidence="2">
    <location>
        <begin position="136"/>
        <end position="186"/>
    </location>
</feature>
<gene>
    <name evidence="3" type="ORF">CSSPTR1EN2_LOCUS7956</name>
</gene>
<dbReference type="CDD" id="cd22677">
    <property type="entry name" value="FHA_Kanadaptin"/>
    <property type="match status" value="1"/>
</dbReference>
<proteinExistence type="predicted"/>
<keyword evidence="4" id="KW-1185">Reference proteome</keyword>
<evidence type="ECO:0000259" key="2">
    <source>
        <dbReference type="PROSITE" id="PS50006"/>
    </source>
</evidence>
<name>A0ABP0TV40_9BRYO</name>
<dbReference type="PROSITE" id="PS50006">
    <property type="entry name" value="FHA_DOMAIN"/>
    <property type="match status" value="1"/>
</dbReference>
<feature type="region of interest" description="Disordered" evidence="1">
    <location>
        <begin position="360"/>
        <end position="387"/>
    </location>
</feature>
<dbReference type="Pfam" id="PF00498">
    <property type="entry name" value="FHA"/>
    <property type="match status" value="1"/>
</dbReference>
<evidence type="ECO:0000313" key="3">
    <source>
        <dbReference type="EMBL" id="CAK9205653.1"/>
    </source>
</evidence>
<dbReference type="EMBL" id="OZ019907">
    <property type="protein sequence ID" value="CAK9205653.1"/>
    <property type="molecule type" value="Genomic_DNA"/>
</dbReference>
<protein>
    <recommendedName>
        <fullName evidence="2">FHA domain-containing protein</fullName>
    </recommendedName>
</protein>
<sequence>MTLDLGNGEVGKEALEEAVEAGDREEVEKSGDTNVVDGVNAEKLKIVDPRNGEVSEVLEVGSQEVEENKNGDRNVVEGVSAVQVTAVATVAAETLASGSPYVKPPWSAVPGHFFFLEVLKDGVIVENLEVSSKGAYMFGRSDRCDFVLEHPTISRYHAVLQYNGKGEAFVYDLGSTHGTFINKRQVKAKKYAPLPVGGIIRFGHSTRLYVLQGPSELMPEEGVSRLERLALKEAEAAQQMAIRQASLLHAKKEAAAMEGVSWGMQEDAIVDDEEENFDELTWETYKGPLTEKQQKMIEKVHKRHEKMANLKKENDAIQAKEIGQGGLTQGQQTQMARNEQRIEQLMDELESLEETLNESIQESVGARTGKVTSQKKPVFEDEEDDVSDDEFYDRASKRLQKKKEETGLKANVETAESLLEKRDMLDKEIELVLSELKVEESRMSEAATSSTTHMESVDPLDAFMSNVSSKIVEDRALRFTKELESLRLEADRVEKLLKIADPGGEAARKRELKSKVSSQMQTMGNIVEQHFPVKKGMITTVANSDAQSNKPFPVPKFGKTERSDKHYVEKVASLVESPKDLDANGKNEIKILPFLEPPLRLGAPQVDPGRVEASTIPKTGSKESEVHSDFVGYKDRKGTSSSKGRQVTVESRVDEELPDQDEAGNAAMEAVALLLRHKSGLASQGDMEAKELREGEMLPNIEAKSKVKKKRKLGPERPPLFMKDNKLELEKLMPSQGMTI</sequence>
<feature type="compositionally biased region" description="Polar residues" evidence="1">
    <location>
        <begin position="639"/>
        <end position="649"/>
    </location>
</feature>
<dbReference type="SMART" id="SM00240">
    <property type="entry name" value="FHA"/>
    <property type="match status" value="1"/>
</dbReference>
<dbReference type="InterPro" id="IPR050923">
    <property type="entry name" value="Cell_Proc_Reg/RNA_Proc"/>
</dbReference>
<dbReference type="Proteomes" id="UP001497512">
    <property type="component" value="Chromosome 15"/>
</dbReference>
<dbReference type="Gene3D" id="2.60.200.20">
    <property type="match status" value="1"/>
</dbReference>
<dbReference type="PANTHER" id="PTHR23308">
    <property type="entry name" value="NUCLEAR INHIBITOR OF PROTEIN PHOSPHATASE-1"/>
    <property type="match status" value="1"/>
</dbReference>
<dbReference type="InterPro" id="IPR008984">
    <property type="entry name" value="SMAD_FHA_dom_sf"/>
</dbReference>
<evidence type="ECO:0000256" key="1">
    <source>
        <dbReference type="SAM" id="MobiDB-lite"/>
    </source>
</evidence>
<accession>A0ABP0TV40</accession>
<feature type="region of interest" description="Disordered" evidence="1">
    <location>
        <begin position="603"/>
        <end position="655"/>
    </location>
</feature>
<feature type="compositionally biased region" description="Basic and acidic residues" evidence="1">
    <location>
        <begin position="620"/>
        <end position="638"/>
    </location>
</feature>